<dbReference type="Proteomes" id="UP000016534">
    <property type="component" value="Unassembled WGS sequence"/>
</dbReference>
<dbReference type="EMBL" id="AHCF02000017">
    <property type="protein sequence ID" value="ERG61263.1"/>
    <property type="molecule type" value="Genomic_DNA"/>
</dbReference>
<organism evidence="1 2">
    <name type="scientific">Pseudoalteromonas undina</name>
    <dbReference type="NCBI Taxonomy" id="43660"/>
    <lineage>
        <taxon>Bacteria</taxon>
        <taxon>Pseudomonadati</taxon>
        <taxon>Pseudomonadota</taxon>
        <taxon>Gammaproteobacteria</taxon>
        <taxon>Alteromonadales</taxon>
        <taxon>Pseudoalteromonadaceae</taxon>
        <taxon>Pseudoalteromonas</taxon>
    </lineage>
</organism>
<keyword evidence="2" id="KW-1185">Reference proteome</keyword>
<proteinExistence type="predicted"/>
<gene>
    <name evidence="1" type="ORF">PUND_09134</name>
</gene>
<reference evidence="1" key="1">
    <citation type="journal article" date="2012" name="J. Bacteriol.">
        <title>Genome sequences of type strains of seven species of the marine bacterium Pseudoalteromonas.</title>
        <authorList>
            <person name="Xie B.B."/>
            <person name="Shu Y.L."/>
            <person name="Qin Q.L."/>
            <person name="Rong J.C."/>
            <person name="Zhang X.Y."/>
            <person name="Chen X.L."/>
            <person name="Shi M."/>
            <person name="He H.L."/>
            <person name="Zhou B.C."/>
            <person name="Zhang Y.Z."/>
        </authorList>
    </citation>
    <scope>NUCLEOTIDE SEQUENCE [LARGE SCALE GENOMIC DNA]</scope>
    <source>
        <strain evidence="1">NCIMB 2128</strain>
    </source>
</reference>
<evidence type="ECO:0008006" key="3">
    <source>
        <dbReference type="Google" id="ProtNLM"/>
    </source>
</evidence>
<protein>
    <recommendedName>
        <fullName evidence="3">Small CPxCG-related zinc finger protein</fullName>
    </recommendedName>
</protein>
<name>A0ABP2XYQ5_9GAMM</name>
<accession>A0ABP2XYQ5</accession>
<comment type="caution">
    <text evidence="1">The sequence shown here is derived from an EMBL/GenBank/DDBJ whole genome shotgun (WGS) entry which is preliminary data.</text>
</comment>
<evidence type="ECO:0000313" key="2">
    <source>
        <dbReference type="Proteomes" id="UP000016534"/>
    </source>
</evidence>
<sequence>MTISIDCPNEDCGAAFSVNTDDFESQSESSGNHTTQYLETGSVNCPECETEANVEVLSDILNDTGEVLSQEVRVS</sequence>
<evidence type="ECO:0000313" key="1">
    <source>
        <dbReference type="EMBL" id="ERG61263.1"/>
    </source>
</evidence>
<reference evidence="1" key="2">
    <citation type="submission" date="2013-04" db="EMBL/GenBank/DDBJ databases">
        <title>Genome sequence of Pseudoalteromonas undina.</title>
        <authorList>
            <person name="Xie B.-B."/>
            <person name="Rong J.-C."/>
            <person name="Qin Q.-L."/>
            <person name="Shu Y.-L."/>
            <person name="Zhang Y.-Z."/>
        </authorList>
    </citation>
    <scope>NUCLEOTIDE SEQUENCE</scope>
    <source>
        <strain evidence="1">NCIMB 2128</strain>
    </source>
</reference>